<dbReference type="EC" id="3.4.21.89" evidence="4 6"/>
<keyword evidence="6" id="KW-1133">Transmembrane helix</keyword>
<comment type="subcellular location">
    <subcellularLocation>
        <location evidence="2">Cell membrane</location>
        <topology evidence="2">Single-pass type II membrane protein</topology>
    </subcellularLocation>
    <subcellularLocation>
        <location evidence="6">Membrane</location>
        <topology evidence="6">Single-pass type II membrane protein</topology>
    </subcellularLocation>
</comment>
<dbReference type="Pfam" id="PF10502">
    <property type="entry name" value="Peptidase_S26"/>
    <property type="match status" value="1"/>
</dbReference>
<dbReference type="InterPro" id="IPR036286">
    <property type="entry name" value="LexA/Signal_pep-like_sf"/>
</dbReference>
<evidence type="ECO:0000256" key="5">
    <source>
        <dbReference type="ARBA" id="ARBA00022801"/>
    </source>
</evidence>
<keyword evidence="6" id="KW-0645">Protease</keyword>
<evidence type="ECO:0000313" key="8">
    <source>
        <dbReference type="EMBL" id="GAA0316059.1"/>
    </source>
</evidence>
<evidence type="ECO:0000313" key="9">
    <source>
        <dbReference type="Proteomes" id="UP001501867"/>
    </source>
</evidence>
<keyword evidence="5 6" id="KW-0378">Hydrolase</keyword>
<dbReference type="CDD" id="cd06530">
    <property type="entry name" value="S26_SPase_I"/>
    <property type="match status" value="1"/>
</dbReference>
<protein>
    <recommendedName>
        <fullName evidence="4 6">Signal peptidase I</fullName>
        <ecNumber evidence="4 6">3.4.21.89</ecNumber>
    </recommendedName>
</protein>
<dbReference type="InterPro" id="IPR019533">
    <property type="entry name" value="Peptidase_S26"/>
</dbReference>
<feature type="transmembrane region" description="Helical" evidence="6">
    <location>
        <begin position="7"/>
        <end position="29"/>
    </location>
</feature>
<accession>A0ABN0VSB0</accession>
<comment type="caution">
    <text evidence="8">The sequence shown here is derived from an EMBL/GenBank/DDBJ whole genome shotgun (WGS) entry which is preliminary data.</text>
</comment>
<comment type="caution">
    <text evidence="6">Lacks conserved residue(s) required for the propagation of feature annotation.</text>
</comment>
<evidence type="ECO:0000256" key="4">
    <source>
        <dbReference type="ARBA" id="ARBA00013208"/>
    </source>
</evidence>
<sequence>MRRPGRGLGITALVLLMAGFLMLAGGVLAPRLLYRGVLNTGSAMEPGYAQGARMLFRKDPDEVRRGDVVLVTVKAWDDGEPLEGLLVKRVVAVGGDTIAYERGAPRLTLGGKPLDEPYVKDGAPTAGTSDAFSVSVPRGHVFLLGDNRNASLDSRHHAEASAAGTIPVHDVLGVALTREETTRTLFVGGSVIIVGALAVLASVPLGVAWLVVRRRRPAAPQTPVWGAVTVEPAGPANS</sequence>
<organism evidence="8 9">
    <name type="scientific">Streptomyces polychromogenes</name>
    <dbReference type="NCBI Taxonomy" id="67342"/>
    <lineage>
        <taxon>Bacteria</taxon>
        <taxon>Bacillati</taxon>
        <taxon>Actinomycetota</taxon>
        <taxon>Actinomycetes</taxon>
        <taxon>Kitasatosporales</taxon>
        <taxon>Streptomycetaceae</taxon>
        <taxon>Streptomyces</taxon>
    </lineage>
</organism>
<dbReference type="NCBIfam" id="TIGR02227">
    <property type="entry name" value="sigpep_I_bact"/>
    <property type="match status" value="1"/>
</dbReference>
<evidence type="ECO:0000256" key="3">
    <source>
        <dbReference type="ARBA" id="ARBA00009370"/>
    </source>
</evidence>
<dbReference type="PANTHER" id="PTHR43390:SF1">
    <property type="entry name" value="CHLOROPLAST PROCESSING PEPTIDASE"/>
    <property type="match status" value="1"/>
</dbReference>
<proteinExistence type="inferred from homology"/>
<feature type="transmembrane region" description="Helical" evidence="6">
    <location>
        <begin position="185"/>
        <end position="212"/>
    </location>
</feature>
<dbReference type="EMBL" id="BAAABV010000028">
    <property type="protein sequence ID" value="GAA0316059.1"/>
    <property type="molecule type" value="Genomic_DNA"/>
</dbReference>
<dbReference type="PRINTS" id="PR00727">
    <property type="entry name" value="LEADERPTASE"/>
</dbReference>
<feature type="domain" description="Peptidase S26" evidence="7">
    <location>
        <begin position="21"/>
        <end position="175"/>
    </location>
</feature>
<keyword evidence="6" id="KW-0812">Transmembrane</keyword>
<evidence type="ECO:0000256" key="1">
    <source>
        <dbReference type="ARBA" id="ARBA00000677"/>
    </source>
</evidence>
<dbReference type="SUPFAM" id="SSF51306">
    <property type="entry name" value="LexA/Signal peptidase"/>
    <property type="match status" value="1"/>
</dbReference>
<dbReference type="InterPro" id="IPR019757">
    <property type="entry name" value="Pept_S26A_signal_pept_1_Lys-AS"/>
</dbReference>
<dbReference type="InterPro" id="IPR000223">
    <property type="entry name" value="Pept_S26A_signal_pept_1"/>
</dbReference>
<comment type="catalytic activity">
    <reaction evidence="1 6">
        <text>Cleavage of hydrophobic, N-terminal signal or leader sequences from secreted and periplasmic proteins.</text>
        <dbReference type="EC" id="3.4.21.89"/>
    </reaction>
</comment>
<evidence type="ECO:0000256" key="6">
    <source>
        <dbReference type="RuleBase" id="RU362042"/>
    </source>
</evidence>
<evidence type="ECO:0000256" key="2">
    <source>
        <dbReference type="ARBA" id="ARBA00004401"/>
    </source>
</evidence>
<evidence type="ECO:0000259" key="7">
    <source>
        <dbReference type="Pfam" id="PF10502"/>
    </source>
</evidence>
<reference evidence="8 9" key="1">
    <citation type="journal article" date="2019" name="Int. J. Syst. Evol. Microbiol.">
        <title>The Global Catalogue of Microorganisms (GCM) 10K type strain sequencing project: providing services to taxonomists for standard genome sequencing and annotation.</title>
        <authorList>
            <consortium name="The Broad Institute Genomics Platform"/>
            <consortium name="The Broad Institute Genome Sequencing Center for Infectious Disease"/>
            <person name="Wu L."/>
            <person name="Ma J."/>
        </authorList>
    </citation>
    <scope>NUCLEOTIDE SEQUENCE [LARGE SCALE GENOMIC DNA]</scope>
    <source>
        <strain evidence="8 9">JCM 4505</strain>
    </source>
</reference>
<keyword evidence="6" id="KW-0472">Membrane</keyword>
<dbReference type="Gene3D" id="2.10.109.10">
    <property type="entry name" value="Umud Fragment, subunit A"/>
    <property type="match status" value="1"/>
</dbReference>
<dbReference type="PANTHER" id="PTHR43390">
    <property type="entry name" value="SIGNAL PEPTIDASE I"/>
    <property type="match status" value="1"/>
</dbReference>
<name>A0ABN0VSB0_9ACTN</name>
<dbReference type="PROSITE" id="PS00760">
    <property type="entry name" value="SPASE_I_2"/>
    <property type="match status" value="1"/>
</dbReference>
<keyword evidence="9" id="KW-1185">Reference proteome</keyword>
<gene>
    <name evidence="8" type="ORF">GCM10010302_63940</name>
</gene>
<dbReference type="Proteomes" id="UP001501867">
    <property type="component" value="Unassembled WGS sequence"/>
</dbReference>
<comment type="similarity">
    <text evidence="3 6">Belongs to the peptidase S26 family.</text>
</comment>